<gene>
    <name evidence="3" type="ORF">MGAL_10B039127</name>
</gene>
<dbReference type="OrthoDB" id="6162817at2759"/>
<dbReference type="InterPro" id="IPR016187">
    <property type="entry name" value="CTDL_fold"/>
</dbReference>
<organism evidence="3 4">
    <name type="scientific">Mytilus galloprovincialis</name>
    <name type="common">Mediterranean mussel</name>
    <dbReference type="NCBI Taxonomy" id="29158"/>
    <lineage>
        <taxon>Eukaryota</taxon>
        <taxon>Metazoa</taxon>
        <taxon>Spiralia</taxon>
        <taxon>Lophotrochozoa</taxon>
        <taxon>Mollusca</taxon>
        <taxon>Bivalvia</taxon>
        <taxon>Autobranchia</taxon>
        <taxon>Pteriomorphia</taxon>
        <taxon>Mytilida</taxon>
        <taxon>Mytiloidea</taxon>
        <taxon>Mytilidae</taxon>
        <taxon>Mytilinae</taxon>
        <taxon>Mytilus</taxon>
    </lineage>
</organism>
<comment type="caution">
    <text evidence="3">The sequence shown here is derived from an EMBL/GenBank/DDBJ whole genome shotgun (WGS) entry which is preliminary data.</text>
</comment>
<sequence length="238" mass="27483">MKFTGIIFVLPLLYADVIVFTAKKQLYLQDWLINDNTIVLKNQTLIKCSLDCAALDECTSISYHKTTQECIGVTSGYVVKPSTLGYESTGWSYYLVLDERCPEALGYVYSKAFNSCYKVHLSNNSLVYADYSPLCESEGGELMKIDSQEKQQHIVNHLGQLDISVWIFFQGMHLLSETPWRYNDDSVISYFNWHHTQPDSTTRTDPSEYLCMRRSNQYQWHDCWGTMKGAFICEISFE</sequence>
<dbReference type="Pfam" id="PF00024">
    <property type="entry name" value="PAN_1"/>
    <property type="match status" value="1"/>
</dbReference>
<dbReference type="AlphaFoldDB" id="A0A8B6HMG4"/>
<feature type="chain" id="PRO_5032799590" description="C-type lectin domain-containing protein" evidence="1">
    <location>
        <begin position="16"/>
        <end position="238"/>
    </location>
</feature>
<accession>A0A8B6HMG4</accession>
<keyword evidence="1" id="KW-0732">Signal</keyword>
<protein>
    <recommendedName>
        <fullName evidence="2">C-type lectin domain-containing protein</fullName>
    </recommendedName>
</protein>
<dbReference type="CDD" id="cd00037">
    <property type="entry name" value="CLECT"/>
    <property type="match status" value="1"/>
</dbReference>
<reference evidence="3" key="1">
    <citation type="submission" date="2018-11" db="EMBL/GenBank/DDBJ databases">
        <authorList>
            <person name="Alioto T."/>
            <person name="Alioto T."/>
        </authorList>
    </citation>
    <scope>NUCLEOTIDE SEQUENCE</scope>
</reference>
<dbReference type="InterPro" id="IPR016186">
    <property type="entry name" value="C-type_lectin-like/link_sf"/>
</dbReference>
<dbReference type="SUPFAM" id="SSF56436">
    <property type="entry name" value="C-type lectin-like"/>
    <property type="match status" value="1"/>
</dbReference>
<evidence type="ECO:0000259" key="2">
    <source>
        <dbReference type="PROSITE" id="PS50041"/>
    </source>
</evidence>
<dbReference type="Pfam" id="PF00059">
    <property type="entry name" value="Lectin_C"/>
    <property type="match status" value="1"/>
</dbReference>
<proteinExistence type="predicted"/>
<keyword evidence="4" id="KW-1185">Reference proteome</keyword>
<evidence type="ECO:0000313" key="4">
    <source>
        <dbReference type="Proteomes" id="UP000596742"/>
    </source>
</evidence>
<name>A0A8B6HMG4_MYTGA</name>
<feature type="domain" description="C-type lectin" evidence="2">
    <location>
        <begin position="112"/>
        <end position="234"/>
    </location>
</feature>
<dbReference type="InterPro" id="IPR001304">
    <property type="entry name" value="C-type_lectin-like"/>
</dbReference>
<dbReference type="EMBL" id="UYJE01010341">
    <property type="protein sequence ID" value="VDI82346.1"/>
    <property type="molecule type" value="Genomic_DNA"/>
</dbReference>
<dbReference type="SMART" id="SM00034">
    <property type="entry name" value="CLECT"/>
    <property type="match status" value="1"/>
</dbReference>
<dbReference type="InterPro" id="IPR003609">
    <property type="entry name" value="Pan_app"/>
</dbReference>
<dbReference type="PROSITE" id="PS50041">
    <property type="entry name" value="C_TYPE_LECTIN_2"/>
    <property type="match status" value="1"/>
</dbReference>
<evidence type="ECO:0000313" key="3">
    <source>
        <dbReference type="EMBL" id="VDI82346.1"/>
    </source>
</evidence>
<evidence type="ECO:0000256" key="1">
    <source>
        <dbReference type="SAM" id="SignalP"/>
    </source>
</evidence>
<dbReference type="Gene3D" id="3.10.100.10">
    <property type="entry name" value="Mannose-Binding Protein A, subunit A"/>
    <property type="match status" value="1"/>
</dbReference>
<feature type="signal peptide" evidence="1">
    <location>
        <begin position="1"/>
        <end position="15"/>
    </location>
</feature>
<dbReference type="Proteomes" id="UP000596742">
    <property type="component" value="Unassembled WGS sequence"/>
</dbReference>